<evidence type="ECO:0000256" key="6">
    <source>
        <dbReference type="SAM" id="Phobius"/>
    </source>
</evidence>
<dbReference type="RefSeq" id="WP_214154178.1">
    <property type="nucleotide sequence ID" value="NZ_JAHBAY010000001.1"/>
</dbReference>
<evidence type="ECO:0000256" key="5">
    <source>
        <dbReference type="ARBA" id="ARBA00023136"/>
    </source>
</evidence>
<evidence type="ECO:0000256" key="1">
    <source>
        <dbReference type="ARBA" id="ARBA00004651"/>
    </source>
</evidence>
<feature type="domain" description="DUF3817" evidence="7">
    <location>
        <begin position="15"/>
        <end position="117"/>
    </location>
</feature>
<dbReference type="EMBL" id="JAHBAY010000001">
    <property type="protein sequence ID" value="MBT0767911.1"/>
    <property type="molecule type" value="Genomic_DNA"/>
</dbReference>
<evidence type="ECO:0000256" key="3">
    <source>
        <dbReference type="ARBA" id="ARBA00022692"/>
    </source>
</evidence>
<evidence type="ECO:0000259" key="7">
    <source>
        <dbReference type="Pfam" id="PF12823"/>
    </source>
</evidence>
<keyword evidence="5 6" id="KW-0472">Membrane</keyword>
<reference evidence="8 9" key="1">
    <citation type="submission" date="2021-05" db="EMBL/GenBank/DDBJ databases">
        <title>Kineosporia and Streptomyces sp. nov. two new marine actinobacteria isolated from Coral.</title>
        <authorList>
            <person name="Buangrab K."/>
            <person name="Sutthacheep M."/>
            <person name="Yeemin T."/>
            <person name="Harunari E."/>
            <person name="Igarashi Y."/>
            <person name="Kanchanasin P."/>
            <person name="Tanasupawat S."/>
            <person name="Phongsopitanun W."/>
        </authorList>
    </citation>
    <scope>NUCLEOTIDE SEQUENCE [LARGE SCALE GENOMIC DNA]</scope>
    <source>
        <strain evidence="8 9">J2-2</strain>
    </source>
</reference>
<dbReference type="Pfam" id="PF12823">
    <property type="entry name" value="DUF3817"/>
    <property type="match status" value="1"/>
</dbReference>
<comment type="subcellular location">
    <subcellularLocation>
        <location evidence="1">Cell membrane</location>
        <topology evidence="1">Multi-pass membrane protein</topology>
    </subcellularLocation>
</comment>
<dbReference type="Proteomes" id="UP001197247">
    <property type="component" value="Unassembled WGS sequence"/>
</dbReference>
<evidence type="ECO:0000256" key="4">
    <source>
        <dbReference type="ARBA" id="ARBA00022989"/>
    </source>
</evidence>
<evidence type="ECO:0000313" key="9">
    <source>
        <dbReference type="Proteomes" id="UP001197247"/>
    </source>
</evidence>
<dbReference type="InterPro" id="IPR023845">
    <property type="entry name" value="DUF3817_TM"/>
</dbReference>
<feature type="transmembrane region" description="Helical" evidence="6">
    <location>
        <begin position="92"/>
        <end position="111"/>
    </location>
</feature>
<dbReference type="PANTHER" id="PTHR40077">
    <property type="entry name" value="MEMBRANE PROTEIN-RELATED"/>
    <property type="match status" value="1"/>
</dbReference>
<evidence type="ECO:0000313" key="8">
    <source>
        <dbReference type="EMBL" id="MBT0767911.1"/>
    </source>
</evidence>
<dbReference type="PANTHER" id="PTHR40077:SF2">
    <property type="entry name" value="MEMBRANE PROTEIN"/>
    <property type="match status" value="1"/>
</dbReference>
<dbReference type="NCBIfam" id="TIGR03954">
    <property type="entry name" value="integ_memb_HG"/>
    <property type="match status" value="1"/>
</dbReference>
<name>A0ABS5TA26_9ACTN</name>
<keyword evidence="4 6" id="KW-1133">Transmembrane helix</keyword>
<comment type="caution">
    <text evidence="8">The sequence shown here is derived from an EMBL/GenBank/DDBJ whole genome shotgun (WGS) entry which is preliminary data.</text>
</comment>
<gene>
    <name evidence="8" type="ORF">KIH74_03190</name>
</gene>
<feature type="transmembrane region" description="Helical" evidence="6">
    <location>
        <begin position="20"/>
        <end position="37"/>
    </location>
</feature>
<proteinExistence type="predicted"/>
<organism evidence="8 9">
    <name type="scientific">Kineosporia corallincola</name>
    <dbReference type="NCBI Taxonomy" id="2835133"/>
    <lineage>
        <taxon>Bacteria</taxon>
        <taxon>Bacillati</taxon>
        <taxon>Actinomycetota</taxon>
        <taxon>Actinomycetes</taxon>
        <taxon>Kineosporiales</taxon>
        <taxon>Kineosporiaceae</taxon>
        <taxon>Kineosporia</taxon>
    </lineage>
</organism>
<keyword evidence="9" id="KW-1185">Reference proteome</keyword>
<accession>A0ABS5TA26</accession>
<keyword evidence="3 6" id="KW-0812">Transmembrane</keyword>
<protein>
    <submittedName>
        <fullName evidence="8">DUF3817 domain-containing protein</fullName>
    </submittedName>
</protein>
<feature type="transmembrane region" description="Helical" evidence="6">
    <location>
        <begin position="57"/>
        <end position="80"/>
    </location>
</feature>
<evidence type="ECO:0000256" key="2">
    <source>
        <dbReference type="ARBA" id="ARBA00022475"/>
    </source>
</evidence>
<keyword evidence="2" id="KW-1003">Cell membrane</keyword>
<sequence>MAGGPRAKALQNALLRYRILAYATGVFLLLLTLHIVLQGFQMRDTGESWFSNEGMSAIVPGSGHLIPMVHGWLYLIYVIVAIDLWMRTRLPLGGTVLVVLAGTIPVMSFVAERWVTRRVQPMIGAVVEKKAVKARS</sequence>